<evidence type="ECO:0000256" key="2">
    <source>
        <dbReference type="ARBA" id="ARBA00008974"/>
    </source>
</evidence>
<accession>A0A0C1ZUB8</accession>
<feature type="transmembrane region" description="Helical" evidence="6">
    <location>
        <begin position="379"/>
        <end position="404"/>
    </location>
</feature>
<sequence length="500" mass="53564">MSQPDLALHDPDPGLVNDDIRPVPLADRHWSVMSMASLWVGMVVCVPTYMLAGGLIDQGMNWAQAVLTVMLGNVVVLGPMILNGHPGTKYGVPFPVLARASFGINGAHVPSLMRALVACGWFGIQTWVGGSAIFQLLDVIVGADLTALADLPVLGINAAEFGCFLGFWALQVVIIHRGVESIRLLESAAAPFLIVMGLALLVWAYVKADGFGPMLSTPSQFGPGGAREGQFWQVFFPSLTAMVGFWATLSLNIPDFTRYAKSQRDQVLGQAIGLPTTMTLFAFIGVAVTSATTVIYGAPIWDPTLLLGKMGGGVTVVLSLFALTIATLSTNIAANVVSPANAMINVNPRKISFRIGGYVTAGLGIAIFPWKLLESTGSYIFTWLVGYSALLGPIGGILIIDYFVLRRTHLDLQGLYQRNGPYRYYKGFNLAALVAFAIAVVPNVLGFLHAAGILDAVAPIWDTIYDYAWFVGFLLGGGLYWVFMKLFAAEQLTGALERPG</sequence>
<reference evidence="7 8" key="1">
    <citation type="submission" date="2014-12" db="EMBL/GenBank/DDBJ databases">
        <title>Genome assembly of Enhygromyxa salina DSM 15201.</title>
        <authorList>
            <person name="Sharma G."/>
            <person name="Subramanian S."/>
        </authorList>
    </citation>
    <scope>NUCLEOTIDE SEQUENCE [LARGE SCALE GENOMIC DNA]</scope>
    <source>
        <strain evidence="7 8">DSM 15201</strain>
    </source>
</reference>
<name>A0A0C1ZUB8_9BACT</name>
<keyword evidence="3 6" id="KW-0812">Transmembrane</keyword>
<dbReference type="AlphaFoldDB" id="A0A0C1ZUB8"/>
<dbReference type="Proteomes" id="UP000031599">
    <property type="component" value="Unassembled WGS sequence"/>
</dbReference>
<dbReference type="CDD" id="cd11485">
    <property type="entry name" value="SLC-NCS1sbd_YbbW-like"/>
    <property type="match status" value="1"/>
</dbReference>
<evidence type="ECO:0000256" key="3">
    <source>
        <dbReference type="ARBA" id="ARBA00022692"/>
    </source>
</evidence>
<gene>
    <name evidence="7" type="ORF">DB30_06464</name>
</gene>
<feature type="transmembrane region" description="Helical" evidence="6">
    <location>
        <begin position="355"/>
        <end position="373"/>
    </location>
</feature>
<feature type="transmembrane region" description="Helical" evidence="6">
    <location>
        <begin position="154"/>
        <end position="175"/>
    </location>
</feature>
<evidence type="ECO:0000256" key="1">
    <source>
        <dbReference type="ARBA" id="ARBA00004141"/>
    </source>
</evidence>
<feature type="transmembrane region" description="Helical" evidence="6">
    <location>
        <begin position="467"/>
        <end position="488"/>
    </location>
</feature>
<dbReference type="NCBIfam" id="TIGR00800">
    <property type="entry name" value="ncs1"/>
    <property type="match status" value="1"/>
</dbReference>
<dbReference type="Pfam" id="PF02133">
    <property type="entry name" value="Transp_cyt_pur"/>
    <property type="match status" value="1"/>
</dbReference>
<evidence type="ECO:0000256" key="6">
    <source>
        <dbReference type="SAM" id="Phobius"/>
    </source>
</evidence>
<feature type="transmembrane region" description="Helical" evidence="6">
    <location>
        <begin position="62"/>
        <end position="82"/>
    </location>
</feature>
<dbReference type="GO" id="GO:0015205">
    <property type="term" value="F:nucleobase transmembrane transporter activity"/>
    <property type="evidence" value="ECO:0007669"/>
    <property type="project" value="TreeGrafter"/>
</dbReference>
<dbReference type="Gene3D" id="1.10.4160.10">
    <property type="entry name" value="Hydantoin permease"/>
    <property type="match status" value="1"/>
</dbReference>
<dbReference type="EMBL" id="JMCC02000068">
    <property type="protein sequence ID" value="KIG14653.1"/>
    <property type="molecule type" value="Genomic_DNA"/>
</dbReference>
<dbReference type="InterPro" id="IPR012681">
    <property type="entry name" value="NCS1"/>
</dbReference>
<dbReference type="GO" id="GO:0005886">
    <property type="term" value="C:plasma membrane"/>
    <property type="evidence" value="ECO:0007669"/>
    <property type="project" value="TreeGrafter"/>
</dbReference>
<comment type="similarity">
    <text evidence="2">Belongs to the purine-cytosine permease (2.A.39) family.</text>
</comment>
<evidence type="ECO:0000313" key="7">
    <source>
        <dbReference type="EMBL" id="KIG14653.1"/>
    </source>
</evidence>
<evidence type="ECO:0000256" key="5">
    <source>
        <dbReference type="ARBA" id="ARBA00023136"/>
    </source>
</evidence>
<dbReference type="InterPro" id="IPR001248">
    <property type="entry name" value="Pur-cyt_permease"/>
</dbReference>
<evidence type="ECO:0000256" key="4">
    <source>
        <dbReference type="ARBA" id="ARBA00022989"/>
    </source>
</evidence>
<comment type="subcellular location">
    <subcellularLocation>
        <location evidence="1">Membrane</location>
        <topology evidence="1">Multi-pass membrane protein</topology>
    </subcellularLocation>
</comment>
<comment type="caution">
    <text evidence="7">The sequence shown here is derived from an EMBL/GenBank/DDBJ whole genome shotgun (WGS) entry which is preliminary data.</text>
</comment>
<dbReference type="PANTHER" id="PTHR30618">
    <property type="entry name" value="NCS1 FAMILY PURINE/PYRIMIDINE TRANSPORTER"/>
    <property type="match status" value="1"/>
</dbReference>
<dbReference type="RefSeq" id="WP_052553182.1">
    <property type="nucleotide sequence ID" value="NZ_JMCC02000068.1"/>
</dbReference>
<keyword evidence="4 6" id="KW-1133">Transmembrane helix</keyword>
<dbReference type="FunFam" id="1.10.4160.10:FF:000001">
    <property type="entry name" value="Uracil permease, putative"/>
    <property type="match status" value="1"/>
</dbReference>
<feature type="transmembrane region" description="Helical" evidence="6">
    <location>
        <begin position="310"/>
        <end position="334"/>
    </location>
</feature>
<feature type="transmembrane region" description="Helical" evidence="6">
    <location>
        <begin position="38"/>
        <end position="56"/>
    </location>
</feature>
<feature type="transmembrane region" description="Helical" evidence="6">
    <location>
        <begin position="272"/>
        <end position="298"/>
    </location>
</feature>
<proteinExistence type="inferred from homology"/>
<organism evidence="7 8">
    <name type="scientific">Enhygromyxa salina</name>
    <dbReference type="NCBI Taxonomy" id="215803"/>
    <lineage>
        <taxon>Bacteria</taxon>
        <taxon>Pseudomonadati</taxon>
        <taxon>Myxococcota</taxon>
        <taxon>Polyangia</taxon>
        <taxon>Nannocystales</taxon>
        <taxon>Nannocystaceae</taxon>
        <taxon>Enhygromyxa</taxon>
    </lineage>
</organism>
<keyword evidence="5 6" id="KW-0472">Membrane</keyword>
<feature type="transmembrane region" description="Helical" evidence="6">
    <location>
        <begin position="231"/>
        <end position="251"/>
    </location>
</feature>
<dbReference type="PANTHER" id="PTHR30618:SF0">
    <property type="entry name" value="PURINE-URACIL PERMEASE NCS1"/>
    <property type="match status" value="1"/>
</dbReference>
<dbReference type="InterPro" id="IPR045225">
    <property type="entry name" value="Uracil/uridine/allantoin_perm"/>
</dbReference>
<protein>
    <submittedName>
        <fullName evidence="7">Cytosine/purine/uracil/thiamine/allantoin permease family protein</fullName>
    </submittedName>
</protein>
<feature type="transmembrane region" description="Helical" evidence="6">
    <location>
        <begin position="187"/>
        <end position="206"/>
    </location>
</feature>
<evidence type="ECO:0000313" key="8">
    <source>
        <dbReference type="Proteomes" id="UP000031599"/>
    </source>
</evidence>
<feature type="transmembrane region" description="Helical" evidence="6">
    <location>
        <begin position="424"/>
        <end position="447"/>
    </location>
</feature>